<dbReference type="Proteomes" id="UP000292665">
    <property type="component" value="Unassembled WGS sequence"/>
</dbReference>
<sequence length="271" mass="30299">MSKYNTNKNKYLAKSERASVPKITKKQKGSITIEAAFAIPLFLFAALCLIWMIEIQSIKIGVKQAAYSAAKSAAEDTAVIPVLNTIKLKSDIIRLLGKERIERSIIVDGSEGISCWNSYLSSKTGEMNIHVKYEVRVPLPLFGNPSAKMEETFRIHGWTGYGKDKKTEDSEIVYITEKQSVYHEDYHCSYLQLSIRFVPYEQLEEIRNENGGIYYACEKCVYGDASTGVYITENGSKYHNSLGCSGLKRTIRAVKKTEVQGIGGCSRCSGK</sequence>
<keyword evidence="1" id="KW-0812">Transmembrane</keyword>
<feature type="transmembrane region" description="Helical" evidence="1">
    <location>
        <begin position="31"/>
        <end position="53"/>
    </location>
</feature>
<gene>
    <name evidence="3" type="ORF">EAI93_08735</name>
    <name evidence="2" type="ORF">ERS852456_00234</name>
</gene>
<accession>A0A173XXY3</accession>
<organism evidence="2 4">
    <name type="scientific">[Ruminococcus] torques</name>
    <dbReference type="NCBI Taxonomy" id="33039"/>
    <lineage>
        <taxon>Bacteria</taxon>
        <taxon>Bacillati</taxon>
        <taxon>Bacillota</taxon>
        <taxon>Clostridia</taxon>
        <taxon>Lachnospirales</taxon>
        <taxon>Lachnospiraceae</taxon>
        <taxon>Mediterraneibacter</taxon>
    </lineage>
</organism>
<keyword evidence="1" id="KW-0472">Membrane</keyword>
<dbReference type="Proteomes" id="UP000095787">
    <property type="component" value="Unassembled WGS sequence"/>
</dbReference>
<dbReference type="GeneID" id="97327858"/>
<evidence type="ECO:0000313" key="4">
    <source>
        <dbReference type="Proteomes" id="UP000095787"/>
    </source>
</evidence>
<dbReference type="EMBL" id="RCYR01000015">
    <property type="protein sequence ID" value="RYS79340.1"/>
    <property type="molecule type" value="Genomic_DNA"/>
</dbReference>
<proteinExistence type="predicted"/>
<dbReference type="RefSeq" id="WP_004847702.1">
    <property type="nucleotide sequence ID" value="NZ_AP028249.1"/>
</dbReference>
<evidence type="ECO:0000313" key="2">
    <source>
        <dbReference type="EMBL" id="CUN56303.1"/>
    </source>
</evidence>
<reference evidence="3 5" key="2">
    <citation type="journal article" date="2019" name="Science, e1252229">
        <title>Invertible promoters mediate bacterial phase variation, antibiotic resistance, and host adaptation in the gut.</title>
        <authorList>
            <person name="Jiang X."/>
            <person name="Hall A.B."/>
            <person name="Arthur T.D."/>
            <person name="Plichta D.R."/>
            <person name="Covington C.T."/>
            <person name="Poyet M."/>
            <person name="Crothers J."/>
            <person name="Moses P.L."/>
            <person name="Tolonen A.C."/>
            <person name="Vlamakis H."/>
            <person name="Alm E.J."/>
            <person name="Xavier R.J."/>
        </authorList>
    </citation>
    <scope>NUCLEOTIDE SEQUENCE [LARGE SCALE GENOMIC DNA]</scope>
    <source>
        <strain evidence="3">Aa_0143</strain>
        <strain evidence="5">aa_0143</strain>
    </source>
</reference>
<protein>
    <submittedName>
        <fullName evidence="3">Pilus assembly protein</fullName>
    </submittedName>
</protein>
<evidence type="ECO:0000313" key="5">
    <source>
        <dbReference type="Proteomes" id="UP000292665"/>
    </source>
</evidence>
<keyword evidence="1" id="KW-1133">Transmembrane helix</keyword>
<dbReference type="AlphaFoldDB" id="A0A173XXY3"/>
<name>A0A173XXY3_9FIRM</name>
<dbReference type="EMBL" id="CYZO01000002">
    <property type="protein sequence ID" value="CUN56303.1"/>
    <property type="molecule type" value="Genomic_DNA"/>
</dbReference>
<evidence type="ECO:0000256" key="1">
    <source>
        <dbReference type="SAM" id="Phobius"/>
    </source>
</evidence>
<reference evidence="2 4" key="1">
    <citation type="submission" date="2015-09" db="EMBL/GenBank/DDBJ databases">
        <authorList>
            <consortium name="Pathogen Informatics"/>
        </authorList>
    </citation>
    <scope>NUCLEOTIDE SEQUENCE [LARGE SCALE GENOMIC DNA]</scope>
    <source>
        <strain evidence="2 4">2789STDY5834841</strain>
    </source>
</reference>
<evidence type="ECO:0000313" key="3">
    <source>
        <dbReference type="EMBL" id="RYS79340.1"/>
    </source>
</evidence>